<evidence type="ECO:0000256" key="6">
    <source>
        <dbReference type="SAM" id="Phobius"/>
    </source>
</evidence>
<proteinExistence type="inferred from homology"/>
<dbReference type="PANTHER" id="PTHR13353:SF5">
    <property type="entry name" value="TRANSMEMBRANE PROTEIN 19"/>
    <property type="match status" value="1"/>
</dbReference>
<keyword evidence="9" id="KW-1185">Reference proteome</keyword>
<feature type="signal peptide" evidence="7">
    <location>
        <begin position="1"/>
        <end position="18"/>
    </location>
</feature>
<feature type="chain" id="PRO_5016992914" evidence="7">
    <location>
        <begin position="19"/>
        <end position="254"/>
    </location>
</feature>
<evidence type="ECO:0000256" key="4">
    <source>
        <dbReference type="ARBA" id="ARBA00022989"/>
    </source>
</evidence>
<organism evidence="8 9">
    <name type="scientific">Rhizopus stolonifer</name>
    <name type="common">Rhizopus nigricans</name>
    <dbReference type="NCBI Taxonomy" id="4846"/>
    <lineage>
        <taxon>Eukaryota</taxon>
        <taxon>Fungi</taxon>
        <taxon>Fungi incertae sedis</taxon>
        <taxon>Mucoromycota</taxon>
        <taxon>Mucoromycotina</taxon>
        <taxon>Mucoromycetes</taxon>
        <taxon>Mucorales</taxon>
        <taxon>Mucorineae</taxon>
        <taxon>Rhizopodaceae</taxon>
        <taxon>Rhizopus</taxon>
    </lineage>
</organism>
<feature type="transmembrane region" description="Helical" evidence="6">
    <location>
        <begin position="28"/>
        <end position="56"/>
    </location>
</feature>
<name>A0A367K713_RHIST</name>
<evidence type="ECO:0000313" key="9">
    <source>
        <dbReference type="Proteomes" id="UP000253551"/>
    </source>
</evidence>
<accession>A0A367K713</accession>
<dbReference type="InterPro" id="IPR002794">
    <property type="entry name" value="DUF92_TMEM19"/>
</dbReference>
<keyword evidence="3 6" id="KW-0812">Transmembrane</keyword>
<evidence type="ECO:0000256" key="5">
    <source>
        <dbReference type="ARBA" id="ARBA00023136"/>
    </source>
</evidence>
<dbReference type="STRING" id="4846.A0A367K713"/>
<dbReference type="Proteomes" id="UP000253551">
    <property type="component" value="Unassembled WGS sequence"/>
</dbReference>
<reference evidence="8 9" key="1">
    <citation type="journal article" date="2018" name="G3 (Bethesda)">
        <title>Phylogenetic and Phylogenomic Definition of Rhizopus Species.</title>
        <authorList>
            <person name="Gryganskyi A.P."/>
            <person name="Golan J."/>
            <person name="Dolatabadi S."/>
            <person name="Mondo S."/>
            <person name="Robb S."/>
            <person name="Idnurm A."/>
            <person name="Muszewska A."/>
            <person name="Steczkiewicz K."/>
            <person name="Masonjones S."/>
            <person name="Liao H.L."/>
            <person name="Gajdeczka M.T."/>
            <person name="Anike F."/>
            <person name="Vuek A."/>
            <person name="Anishchenko I.M."/>
            <person name="Voigt K."/>
            <person name="de Hoog G.S."/>
            <person name="Smith M.E."/>
            <person name="Heitman J."/>
            <person name="Vilgalys R."/>
            <person name="Stajich J.E."/>
        </authorList>
    </citation>
    <scope>NUCLEOTIDE SEQUENCE [LARGE SCALE GENOMIC DNA]</scope>
    <source>
        <strain evidence="8 9">LSU 92-RS-03</strain>
    </source>
</reference>
<feature type="transmembrane region" description="Helical" evidence="6">
    <location>
        <begin position="202"/>
        <end position="223"/>
    </location>
</feature>
<dbReference type="PANTHER" id="PTHR13353">
    <property type="entry name" value="TRANSMEMBRANE PROTEIN 19"/>
    <property type="match status" value="1"/>
</dbReference>
<dbReference type="EMBL" id="PJQM01002113">
    <property type="protein sequence ID" value="RCH98042.1"/>
    <property type="molecule type" value="Genomic_DNA"/>
</dbReference>
<comment type="caution">
    <text evidence="8">The sequence shown here is derived from an EMBL/GenBank/DDBJ whole genome shotgun (WGS) entry which is preliminary data.</text>
</comment>
<protein>
    <submittedName>
        <fullName evidence="8">Transmembrane protein 19</fullName>
    </submittedName>
</protein>
<dbReference type="GO" id="GO:0016020">
    <property type="term" value="C:membrane"/>
    <property type="evidence" value="ECO:0007669"/>
    <property type="project" value="UniProtKB-SubCell"/>
</dbReference>
<evidence type="ECO:0000256" key="2">
    <source>
        <dbReference type="ARBA" id="ARBA00009012"/>
    </source>
</evidence>
<evidence type="ECO:0000313" key="8">
    <source>
        <dbReference type="EMBL" id="RCH98042.1"/>
    </source>
</evidence>
<comment type="similarity">
    <text evidence="2">Belongs to the TMEM19 family.</text>
</comment>
<keyword evidence="4 6" id="KW-1133">Transmembrane helix</keyword>
<keyword evidence="7" id="KW-0732">Signal</keyword>
<evidence type="ECO:0000256" key="7">
    <source>
        <dbReference type="SAM" id="SignalP"/>
    </source>
</evidence>
<sequence length="254" mass="27420">MSHLLFALGLSILLVIHSRRKKSLSIDGAAAAFMLGMVTFSSRLWLFTVVLLTFFLSSSRLTKFKADQKRRLEADYEDASERNAVQVACNGLMGGIAVLLFQLNEPGVDCFHQARWSRVLIWAYVGHYACCAGDTWASELGILNKDWPILITRMKKVPPGTNGGVSGLGLAASFAGGTLVGLSAAMTLYIEQACYGFAWELVLVGCLAGVGGSLMDSLLGATVQQSLYSKDQKKIVAQGKQGEDIQIISVCVPY</sequence>
<evidence type="ECO:0000256" key="3">
    <source>
        <dbReference type="ARBA" id="ARBA00022692"/>
    </source>
</evidence>
<comment type="subcellular location">
    <subcellularLocation>
        <location evidence="1">Membrane</location>
        <topology evidence="1">Multi-pass membrane protein</topology>
    </subcellularLocation>
</comment>
<dbReference type="AlphaFoldDB" id="A0A367K713"/>
<evidence type="ECO:0000256" key="1">
    <source>
        <dbReference type="ARBA" id="ARBA00004141"/>
    </source>
</evidence>
<gene>
    <name evidence="8" type="primary">TMEM19</name>
    <name evidence="8" type="ORF">CU098_006416</name>
</gene>
<feature type="transmembrane region" description="Helical" evidence="6">
    <location>
        <begin position="163"/>
        <end position="190"/>
    </location>
</feature>
<dbReference type="OrthoDB" id="30881at2759"/>
<dbReference type="Pfam" id="PF01940">
    <property type="entry name" value="DUF92"/>
    <property type="match status" value="1"/>
</dbReference>
<keyword evidence="5 6" id="KW-0472">Membrane</keyword>